<feature type="chain" id="PRO_5038600643" description="LppP/LprE family lipoprotein" evidence="1">
    <location>
        <begin position="20"/>
        <end position="350"/>
    </location>
</feature>
<comment type="caution">
    <text evidence="2">The sequence shown here is derived from an EMBL/GenBank/DDBJ whole genome shotgun (WGS) entry which is preliminary data.</text>
</comment>
<proteinExistence type="predicted"/>
<evidence type="ECO:0000256" key="1">
    <source>
        <dbReference type="SAM" id="SignalP"/>
    </source>
</evidence>
<dbReference type="Proteomes" id="UP000563898">
    <property type="component" value="Unassembled WGS sequence"/>
</dbReference>
<dbReference type="RefSeq" id="WP_006372629.1">
    <property type="nucleotide sequence ID" value="NZ_JAAXPC010000001.1"/>
</dbReference>
<evidence type="ECO:0000313" key="3">
    <source>
        <dbReference type="Proteomes" id="UP000563898"/>
    </source>
</evidence>
<gene>
    <name evidence="2" type="ORF">HGA05_02125</name>
</gene>
<keyword evidence="1" id="KW-0732">Signal</keyword>
<sequence length="350" mass="36837">MLRRLCVSAVMLGVLVVTAGCHSSQQAAPSTITHTATATATASSSTSCAPTPSWLAGGVVPTGGPSPDTWAHLDTHPKATNFDACQKGLGYAILAGQNGDRDRPAGTGSSLFEALAIFVDGKLSAIRPYEFREIRISSATPDRIVASVDTRSSGVEQPAWKNVTFTVSDGTVTPTPDLDVIADGRLWLELSPQTSTTTTTTAADPVIDRGSYRMLPASQFADGGPGSTFGFALPSGNVICSGTSTSLLCETKFSVPVPLEDTCGVYDRQDETNATMFGWADFDKPVCASLVQGAYRQVGATLNYGTAVTWNPRPDLTIICYSRSAGLACENPHGYGFTLARQGFTRYRVG</sequence>
<evidence type="ECO:0008006" key="4">
    <source>
        <dbReference type="Google" id="ProtNLM"/>
    </source>
</evidence>
<evidence type="ECO:0000313" key="2">
    <source>
        <dbReference type="EMBL" id="NKY00380.1"/>
    </source>
</evidence>
<dbReference type="AlphaFoldDB" id="A0A846WHK3"/>
<protein>
    <recommendedName>
        <fullName evidence="4">LppP/LprE family lipoprotein</fullName>
    </recommendedName>
</protein>
<dbReference type="PROSITE" id="PS51257">
    <property type="entry name" value="PROKAR_LIPOPROTEIN"/>
    <property type="match status" value="1"/>
</dbReference>
<reference evidence="2 3" key="1">
    <citation type="submission" date="2020-04" db="EMBL/GenBank/DDBJ databases">
        <title>MicrobeNet Type strains.</title>
        <authorList>
            <person name="Nicholson A.C."/>
        </authorList>
    </citation>
    <scope>NUCLEOTIDE SEQUENCE [LARGE SCALE GENOMIC DNA]</scope>
    <source>
        <strain evidence="2 3">ATCC BAA-14</strain>
    </source>
</reference>
<dbReference type="EMBL" id="JAAXPC010000001">
    <property type="protein sequence ID" value="NKY00380.1"/>
    <property type="molecule type" value="Genomic_DNA"/>
</dbReference>
<organism evidence="2 3">
    <name type="scientific">Gordonia polyisoprenivorans</name>
    <dbReference type="NCBI Taxonomy" id="84595"/>
    <lineage>
        <taxon>Bacteria</taxon>
        <taxon>Bacillati</taxon>
        <taxon>Actinomycetota</taxon>
        <taxon>Actinomycetes</taxon>
        <taxon>Mycobacteriales</taxon>
        <taxon>Gordoniaceae</taxon>
        <taxon>Gordonia</taxon>
    </lineage>
</organism>
<accession>A0A846WHK3</accession>
<name>A0A846WHK3_9ACTN</name>
<feature type="signal peptide" evidence="1">
    <location>
        <begin position="1"/>
        <end position="19"/>
    </location>
</feature>